<protein>
    <submittedName>
        <fullName evidence="1">Uncharacterized protein</fullName>
    </submittedName>
</protein>
<feature type="non-terminal residue" evidence="1">
    <location>
        <position position="118"/>
    </location>
</feature>
<feature type="non-terminal residue" evidence="1">
    <location>
        <position position="1"/>
    </location>
</feature>
<name>A0A7J6R3G3_PEROL</name>
<dbReference type="Proteomes" id="UP000574390">
    <property type="component" value="Unassembled WGS sequence"/>
</dbReference>
<gene>
    <name evidence="1" type="ORF">FOZ62_011876</name>
</gene>
<comment type="caution">
    <text evidence="1">The sequence shown here is derived from an EMBL/GenBank/DDBJ whole genome shotgun (WGS) entry which is preliminary data.</text>
</comment>
<sequence length="118" mass="12725">YPHDAEGFVRHGRVPVDWSPVFRDEPGVDHGRCKVCCAARGQLVKPEDLESLHSHEDDDNELQIPRSATWILATATHGDDQIRPGPIEPGVLNLCATTIGAGMLALPKAFASCGVFIG</sequence>
<dbReference type="AlphaFoldDB" id="A0A7J6R3G3"/>
<proteinExistence type="predicted"/>
<organism evidence="1 2">
    <name type="scientific">Perkinsus olseni</name>
    <name type="common">Perkinsus atlanticus</name>
    <dbReference type="NCBI Taxonomy" id="32597"/>
    <lineage>
        <taxon>Eukaryota</taxon>
        <taxon>Sar</taxon>
        <taxon>Alveolata</taxon>
        <taxon>Perkinsozoa</taxon>
        <taxon>Perkinsea</taxon>
        <taxon>Perkinsida</taxon>
        <taxon>Perkinsidae</taxon>
        <taxon>Perkinsus</taxon>
    </lineage>
</organism>
<evidence type="ECO:0000313" key="1">
    <source>
        <dbReference type="EMBL" id="KAF4715439.1"/>
    </source>
</evidence>
<evidence type="ECO:0000313" key="2">
    <source>
        <dbReference type="Proteomes" id="UP000574390"/>
    </source>
</evidence>
<reference evidence="1 2" key="1">
    <citation type="submission" date="2020-04" db="EMBL/GenBank/DDBJ databases">
        <title>Perkinsus olseni comparative genomics.</title>
        <authorList>
            <person name="Bogema D.R."/>
        </authorList>
    </citation>
    <scope>NUCLEOTIDE SEQUENCE [LARGE SCALE GENOMIC DNA]</scope>
    <source>
        <strain evidence="1">ATCC PRA-205</strain>
    </source>
</reference>
<accession>A0A7J6R3G3</accession>
<dbReference type="EMBL" id="JABANM010024898">
    <property type="protein sequence ID" value="KAF4715439.1"/>
    <property type="molecule type" value="Genomic_DNA"/>
</dbReference>